<name>A0AAV3X7D4_9CYAN</name>
<proteinExistence type="predicted"/>
<keyword evidence="2" id="KW-1185">Reference proteome</keyword>
<protein>
    <submittedName>
        <fullName evidence="1">Transposase, IS605 family protein</fullName>
    </submittedName>
</protein>
<sequence length="371" mass="42363">MVAKTVSNKTKTLSFVTEIPLVVSGADERLLLSRFEDIWQLENDCYCFAMRRLKLVKQSKPYQSARKIKFNKKERKKAIAAANTAYGYKEYSLHAFATNFRGYWIGFHIDSNAAQANNPDNYNQDFIDSKGKKKKGNVKKSCKEWKDSSWYRSTRSTKANLERKLAAHRKSLEGKQVHEILKLGNTIKLEKLDYACQKLFGRAVGKRFHREFVSRLKRLTQSAGVHAIEFYTQTTKLSQSCHQWVTTKKKSLSTRVHKCECVVLCQSRDVTCNVSTYSAFLARFVENNRLQVDLANIAWSGAPALLLAARRQATETINLLVMGIVPSCFGRFPESERVATKVLVADTETLDVLKIGRSSREVESELERPRL</sequence>
<dbReference type="RefSeq" id="WP_226576298.1">
    <property type="nucleotide sequence ID" value="NZ_BLAY01000014.1"/>
</dbReference>
<accession>A0AAV3X7D4</accession>
<reference evidence="1" key="1">
    <citation type="submission" date="2019-10" db="EMBL/GenBank/DDBJ databases">
        <title>Draft genome sequece of Microseira wollei NIES-4236.</title>
        <authorList>
            <person name="Yamaguchi H."/>
            <person name="Suzuki S."/>
            <person name="Kawachi M."/>
        </authorList>
    </citation>
    <scope>NUCLEOTIDE SEQUENCE</scope>
    <source>
        <strain evidence="1">NIES-4236</strain>
    </source>
</reference>
<dbReference type="Proteomes" id="UP001050975">
    <property type="component" value="Unassembled WGS sequence"/>
</dbReference>
<organism evidence="1 2">
    <name type="scientific">Microseira wollei NIES-4236</name>
    <dbReference type="NCBI Taxonomy" id="2530354"/>
    <lineage>
        <taxon>Bacteria</taxon>
        <taxon>Bacillati</taxon>
        <taxon>Cyanobacteriota</taxon>
        <taxon>Cyanophyceae</taxon>
        <taxon>Oscillatoriophycideae</taxon>
        <taxon>Aerosakkonematales</taxon>
        <taxon>Aerosakkonemataceae</taxon>
        <taxon>Microseira</taxon>
    </lineage>
</organism>
<gene>
    <name evidence="1" type="ORF">MiSe_12870</name>
</gene>
<evidence type="ECO:0000313" key="2">
    <source>
        <dbReference type="Proteomes" id="UP001050975"/>
    </source>
</evidence>
<dbReference type="AlphaFoldDB" id="A0AAV3X7D4"/>
<evidence type="ECO:0000313" key="1">
    <source>
        <dbReference type="EMBL" id="GET36536.1"/>
    </source>
</evidence>
<comment type="caution">
    <text evidence="1">The sequence shown here is derived from an EMBL/GenBank/DDBJ whole genome shotgun (WGS) entry which is preliminary data.</text>
</comment>
<dbReference type="EMBL" id="BLAY01000014">
    <property type="protein sequence ID" value="GET36536.1"/>
    <property type="molecule type" value="Genomic_DNA"/>
</dbReference>